<feature type="compositionally biased region" description="Polar residues" evidence="2">
    <location>
        <begin position="54"/>
        <end position="72"/>
    </location>
</feature>
<dbReference type="Proteomes" id="UP001165063">
    <property type="component" value="Unassembled WGS sequence"/>
</dbReference>
<comment type="similarity">
    <text evidence="1">Belongs to the protein kinase superfamily. ADCK protein kinase family.</text>
</comment>
<protein>
    <submittedName>
        <fullName evidence="4">Unnamed protein product</fullName>
    </submittedName>
</protein>
<keyword evidence="5" id="KW-1185">Reference proteome</keyword>
<organism evidence="4 5">
    <name type="scientific">Ambrosiozyma monospora</name>
    <name type="common">Yeast</name>
    <name type="synonym">Endomycopsis monosporus</name>
    <dbReference type="NCBI Taxonomy" id="43982"/>
    <lineage>
        <taxon>Eukaryota</taxon>
        <taxon>Fungi</taxon>
        <taxon>Dikarya</taxon>
        <taxon>Ascomycota</taxon>
        <taxon>Saccharomycotina</taxon>
        <taxon>Pichiomycetes</taxon>
        <taxon>Pichiales</taxon>
        <taxon>Pichiaceae</taxon>
        <taxon>Ambrosiozyma</taxon>
    </lineage>
</organism>
<dbReference type="CDD" id="cd13969">
    <property type="entry name" value="ADCK1-like"/>
    <property type="match status" value="1"/>
</dbReference>
<proteinExistence type="inferred from homology"/>
<evidence type="ECO:0000259" key="3">
    <source>
        <dbReference type="PROSITE" id="PS50011"/>
    </source>
</evidence>
<dbReference type="EMBL" id="BSXU01000135">
    <property type="protein sequence ID" value="GMG19467.1"/>
    <property type="molecule type" value="Genomic_DNA"/>
</dbReference>
<dbReference type="InterPro" id="IPR004147">
    <property type="entry name" value="ABC1_dom"/>
</dbReference>
<dbReference type="Pfam" id="PF03109">
    <property type="entry name" value="ABC1"/>
    <property type="match status" value="1"/>
</dbReference>
<sequence>MLVRLSGSMINRLSRVSKFPFPLTAGSKAKAYRRFNNFQPIQYYSTAKKAPLTSPSQIVESTEPKSTNISTQPKEKKKKNPVFTFLRKTFLGLGSIGLAAYLYDNTLGTGITNRAVGSLYTLLLISADYKWNFDEDHDIEALHERNAQRLYDLLITNKGLYIKMGQMIAIQGVMFPKQYQQKFSQLFDKAPREPWSTADSILKSELGDNYRDEVFDYIEEEPIASASIAQVHKAKLKNGGADVAVKIQKDSVSKQVEVDLLTYRFVMAIYEYVSEMPLSVTVNYICDKMRNELDFENELANGEKISALINSNPDFKGHVYIPKYYPKISTKKVLIAEWINGESIGLYTKLKQMGYDTKELVDMIIKVYSKQVFEWGFVHCDLHPGNLMVRKVQDSNGKQRQQLVILDHGLYETFSDKFQREYSEFWKYTMEANMPKVQEIMSNWGINADEIMLAMSTGKGHESEEIKKHMEKMKKLSHYQRQVILKERMKMFFDNTDKFPLALTFVMRSMRIVQGLNKNFGSPCNRIGILVAEANETVKKFNQQLGGDVTLHDKFLTVKRFGLYLTIKLSSFIRFQWNRFSKFVFNTVLHLNRRILDLEEEYEQHLINSGKSLGFEEVPTTSQLMA</sequence>
<dbReference type="PANTHER" id="PTHR43173">
    <property type="entry name" value="ABC1 FAMILY PROTEIN"/>
    <property type="match status" value="1"/>
</dbReference>
<dbReference type="SUPFAM" id="SSF56112">
    <property type="entry name" value="Protein kinase-like (PK-like)"/>
    <property type="match status" value="1"/>
</dbReference>
<name>A0A9W6YRL7_AMBMO</name>
<dbReference type="OrthoDB" id="427480at2759"/>
<dbReference type="Gene3D" id="1.10.510.10">
    <property type="entry name" value="Transferase(Phosphotransferase) domain 1"/>
    <property type="match status" value="1"/>
</dbReference>
<evidence type="ECO:0000313" key="4">
    <source>
        <dbReference type="EMBL" id="GMG19467.1"/>
    </source>
</evidence>
<dbReference type="InterPro" id="IPR045307">
    <property type="entry name" value="ADCK1_dom"/>
</dbReference>
<dbReference type="InterPro" id="IPR000719">
    <property type="entry name" value="Prot_kinase_dom"/>
</dbReference>
<dbReference type="GO" id="GO:0005524">
    <property type="term" value="F:ATP binding"/>
    <property type="evidence" value="ECO:0007669"/>
    <property type="project" value="InterPro"/>
</dbReference>
<evidence type="ECO:0000256" key="1">
    <source>
        <dbReference type="ARBA" id="ARBA00009670"/>
    </source>
</evidence>
<dbReference type="PROSITE" id="PS50011">
    <property type="entry name" value="PROTEIN_KINASE_DOM"/>
    <property type="match status" value="1"/>
</dbReference>
<feature type="region of interest" description="Disordered" evidence="2">
    <location>
        <begin position="54"/>
        <end position="75"/>
    </location>
</feature>
<reference evidence="4" key="1">
    <citation type="submission" date="2023-04" db="EMBL/GenBank/DDBJ databases">
        <title>Ambrosiozyma monospora NBRC 1965.</title>
        <authorList>
            <person name="Ichikawa N."/>
            <person name="Sato H."/>
            <person name="Tonouchi N."/>
        </authorList>
    </citation>
    <scope>NUCLEOTIDE SEQUENCE</scope>
    <source>
        <strain evidence="4">NBRC 1965</strain>
    </source>
</reference>
<dbReference type="PANTHER" id="PTHR43173:SF37">
    <property type="entry name" value="ABC1 FAMILY PROTEIN C10F6.14C"/>
    <property type="match status" value="1"/>
</dbReference>
<accession>A0A9W6YRL7</accession>
<dbReference type="InterPro" id="IPR011009">
    <property type="entry name" value="Kinase-like_dom_sf"/>
</dbReference>
<evidence type="ECO:0000313" key="5">
    <source>
        <dbReference type="Proteomes" id="UP001165063"/>
    </source>
</evidence>
<dbReference type="InterPro" id="IPR051130">
    <property type="entry name" value="Mito_struct-func_regulator"/>
</dbReference>
<dbReference type="AlphaFoldDB" id="A0A9W6YRL7"/>
<dbReference type="GO" id="GO:0004672">
    <property type="term" value="F:protein kinase activity"/>
    <property type="evidence" value="ECO:0007669"/>
    <property type="project" value="InterPro"/>
</dbReference>
<comment type="caution">
    <text evidence="4">The sequence shown here is derived from an EMBL/GenBank/DDBJ whole genome shotgun (WGS) entry which is preliminary data.</text>
</comment>
<evidence type="ECO:0000256" key="2">
    <source>
        <dbReference type="SAM" id="MobiDB-lite"/>
    </source>
</evidence>
<feature type="domain" description="Protein kinase" evidence="3">
    <location>
        <begin position="217"/>
        <end position="555"/>
    </location>
</feature>
<gene>
    <name evidence="4" type="ORF">Amon01_000049100</name>
</gene>